<evidence type="ECO:0000313" key="6">
    <source>
        <dbReference type="EMBL" id="KZP21295.1"/>
    </source>
</evidence>
<sequence length="271" mass="30445">MNRNLAAAFPTGIPGGLIGNVLHTFQSDLAEWTQLEERYRKGDGVCNIICGDPQCMLLDFKGKLRRCAGCSFVCYCSKICQRRHWRSDHRKLCQIMRNSATARVGLSGPNLRFLAYAIAHDAEHSEHVQKKSVLRDSFRSSASPQPGRKPVLVLDYDGGPPGSRVEINVVDLERPADIVSKFSSRIPELQDVWQQCWGIRMQPDGTPVLSRYLLLPVLALIPRGWRHWDDPVSHGLADKDSQSVAALLVWQPPPQTRQQLLFSTLDGFIAY</sequence>
<reference evidence="6 7" key="1">
    <citation type="journal article" date="2016" name="Mol. Biol. Evol.">
        <title>Comparative Genomics of Early-Diverging Mushroom-Forming Fungi Provides Insights into the Origins of Lignocellulose Decay Capabilities.</title>
        <authorList>
            <person name="Nagy L.G."/>
            <person name="Riley R."/>
            <person name="Tritt A."/>
            <person name="Adam C."/>
            <person name="Daum C."/>
            <person name="Floudas D."/>
            <person name="Sun H."/>
            <person name="Yadav J.S."/>
            <person name="Pangilinan J."/>
            <person name="Larsson K.H."/>
            <person name="Matsuura K."/>
            <person name="Barry K."/>
            <person name="Labutti K."/>
            <person name="Kuo R."/>
            <person name="Ohm R.A."/>
            <person name="Bhattacharya S.S."/>
            <person name="Shirouzu T."/>
            <person name="Yoshinaga Y."/>
            <person name="Martin F.M."/>
            <person name="Grigoriev I.V."/>
            <person name="Hibbett D.S."/>
        </authorList>
    </citation>
    <scope>NUCLEOTIDE SEQUENCE [LARGE SCALE GENOMIC DNA]</scope>
    <source>
        <strain evidence="6 7">CBS 109695</strain>
    </source>
</reference>
<keyword evidence="7" id="KW-1185">Reference proteome</keyword>
<keyword evidence="3" id="KW-0862">Zinc</keyword>
<name>A0A166JWT1_9AGAM</name>
<keyword evidence="2 4" id="KW-0863">Zinc-finger</keyword>
<feature type="non-terminal residue" evidence="6">
    <location>
        <position position="271"/>
    </location>
</feature>
<dbReference type="Gene3D" id="6.10.140.2220">
    <property type="match status" value="1"/>
</dbReference>
<accession>A0A166JWT1</accession>
<evidence type="ECO:0000256" key="2">
    <source>
        <dbReference type="ARBA" id="ARBA00022771"/>
    </source>
</evidence>
<gene>
    <name evidence="6" type="ORF">FIBSPDRAFT_860746</name>
</gene>
<evidence type="ECO:0000313" key="7">
    <source>
        <dbReference type="Proteomes" id="UP000076532"/>
    </source>
</evidence>
<keyword evidence="1" id="KW-0479">Metal-binding</keyword>
<dbReference type="OrthoDB" id="341421at2759"/>
<dbReference type="SUPFAM" id="SSF144232">
    <property type="entry name" value="HIT/MYND zinc finger-like"/>
    <property type="match status" value="1"/>
</dbReference>
<dbReference type="Proteomes" id="UP000076532">
    <property type="component" value="Unassembled WGS sequence"/>
</dbReference>
<evidence type="ECO:0000259" key="5">
    <source>
        <dbReference type="PROSITE" id="PS50865"/>
    </source>
</evidence>
<dbReference type="EMBL" id="KV417548">
    <property type="protein sequence ID" value="KZP21295.1"/>
    <property type="molecule type" value="Genomic_DNA"/>
</dbReference>
<proteinExistence type="predicted"/>
<dbReference type="PROSITE" id="PS50865">
    <property type="entry name" value="ZF_MYND_2"/>
    <property type="match status" value="1"/>
</dbReference>
<dbReference type="GO" id="GO:0008270">
    <property type="term" value="F:zinc ion binding"/>
    <property type="evidence" value="ECO:0007669"/>
    <property type="project" value="UniProtKB-KW"/>
</dbReference>
<evidence type="ECO:0000256" key="4">
    <source>
        <dbReference type="PROSITE-ProRule" id="PRU00134"/>
    </source>
</evidence>
<evidence type="ECO:0000256" key="3">
    <source>
        <dbReference type="ARBA" id="ARBA00022833"/>
    </source>
</evidence>
<evidence type="ECO:0000256" key="1">
    <source>
        <dbReference type="ARBA" id="ARBA00022723"/>
    </source>
</evidence>
<feature type="domain" description="MYND-type" evidence="5">
    <location>
        <begin position="47"/>
        <end position="93"/>
    </location>
</feature>
<organism evidence="6 7">
    <name type="scientific">Athelia psychrophila</name>
    <dbReference type="NCBI Taxonomy" id="1759441"/>
    <lineage>
        <taxon>Eukaryota</taxon>
        <taxon>Fungi</taxon>
        <taxon>Dikarya</taxon>
        <taxon>Basidiomycota</taxon>
        <taxon>Agaricomycotina</taxon>
        <taxon>Agaricomycetes</taxon>
        <taxon>Agaricomycetidae</taxon>
        <taxon>Atheliales</taxon>
        <taxon>Atheliaceae</taxon>
        <taxon>Athelia</taxon>
    </lineage>
</organism>
<dbReference type="AlphaFoldDB" id="A0A166JWT1"/>
<protein>
    <recommendedName>
        <fullName evidence="5">MYND-type domain-containing protein</fullName>
    </recommendedName>
</protein>
<dbReference type="InterPro" id="IPR002893">
    <property type="entry name" value="Znf_MYND"/>
</dbReference>
<dbReference type="Pfam" id="PF01753">
    <property type="entry name" value="zf-MYND"/>
    <property type="match status" value="1"/>
</dbReference>